<dbReference type="PaxDb" id="3218-PP1S257_39V6.1"/>
<dbReference type="EnsemblPlants" id="Pp3c1_21150V3.1">
    <property type="protein sequence ID" value="Pp3c1_21150V3.1"/>
    <property type="gene ID" value="Pp3c1_21150"/>
</dbReference>
<name>A0A2K1L920_PHYPA</name>
<evidence type="ECO:0000313" key="2">
    <source>
        <dbReference type="EnsemblPlants" id="Pp3c1_21150V3.1"/>
    </source>
</evidence>
<reference evidence="2" key="3">
    <citation type="submission" date="2020-12" db="UniProtKB">
        <authorList>
            <consortium name="EnsemblPlants"/>
        </authorList>
    </citation>
    <scope>IDENTIFICATION</scope>
</reference>
<accession>A0A2K1L920</accession>
<dbReference type="AlphaFoldDB" id="A0A2K1L920"/>
<evidence type="ECO:0000313" key="1">
    <source>
        <dbReference type="EMBL" id="PNR62504.1"/>
    </source>
</evidence>
<gene>
    <name evidence="1" type="ORF">PHYPA_000928</name>
</gene>
<protein>
    <submittedName>
        <fullName evidence="1 2">Uncharacterized protein</fullName>
    </submittedName>
</protein>
<keyword evidence="3" id="KW-1185">Reference proteome</keyword>
<evidence type="ECO:0000313" key="3">
    <source>
        <dbReference type="Proteomes" id="UP000006727"/>
    </source>
</evidence>
<reference evidence="1 3" key="2">
    <citation type="journal article" date="2018" name="Plant J.">
        <title>The Physcomitrella patens chromosome-scale assembly reveals moss genome structure and evolution.</title>
        <authorList>
            <person name="Lang D."/>
            <person name="Ullrich K.K."/>
            <person name="Murat F."/>
            <person name="Fuchs J."/>
            <person name="Jenkins J."/>
            <person name="Haas F.B."/>
            <person name="Piednoel M."/>
            <person name="Gundlach H."/>
            <person name="Van Bel M."/>
            <person name="Meyberg R."/>
            <person name="Vives C."/>
            <person name="Morata J."/>
            <person name="Symeonidi A."/>
            <person name="Hiss M."/>
            <person name="Muchero W."/>
            <person name="Kamisugi Y."/>
            <person name="Saleh O."/>
            <person name="Blanc G."/>
            <person name="Decker E.L."/>
            <person name="van Gessel N."/>
            <person name="Grimwood J."/>
            <person name="Hayes R.D."/>
            <person name="Graham S.W."/>
            <person name="Gunter L.E."/>
            <person name="McDaniel S.F."/>
            <person name="Hoernstein S.N.W."/>
            <person name="Larsson A."/>
            <person name="Li F.W."/>
            <person name="Perroud P.F."/>
            <person name="Phillips J."/>
            <person name="Ranjan P."/>
            <person name="Rokshar D.S."/>
            <person name="Rothfels C.J."/>
            <person name="Schneider L."/>
            <person name="Shu S."/>
            <person name="Stevenson D.W."/>
            <person name="Thummler F."/>
            <person name="Tillich M."/>
            <person name="Villarreal Aguilar J.C."/>
            <person name="Widiez T."/>
            <person name="Wong G.K."/>
            <person name="Wymore A."/>
            <person name="Zhang Y."/>
            <person name="Zimmer A.D."/>
            <person name="Quatrano R.S."/>
            <person name="Mayer K.F.X."/>
            <person name="Goodstein D."/>
            <person name="Casacuberta J.M."/>
            <person name="Vandepoele K."/>
            <person name="Reski R."/>
            <person name="Cuming A.C."/>
            <person name="Tuskan G.A."/>
            <person name="Maumus F."/>
            <person name="Salse J."/>
            <person name="Schmutz J."/>
            <person name="Rensing S.A."/>
        </authorList>
    </citation>
    <scope>NUCLEOTIDE SEQUENCE [LARGE SCALE GENOMIC DNA]</scope>
    <source>
        <strain evidence="2 3">cv. Gransden 2004</strain>
    </source>
</reference>
<dbReference type="Proteomes" id="UP000006727">
    <property type="component" value="Chromosome 1"/>
</dbReference>
<reference evidence="1 3" key="1">
    <citation type="journal article" date="2008" name="Science">
        <title>The Physcomitrella genome reveals evolutionary insights into the conquest of land by plants.</title>
        <authorList>
            <person name="Rensing S."/>
            <person name="Lang D."/>
            <person name="Zimmer A."/>
            <person name="Terry A."/>
            <person name="Salamov A."/>
            <person name="Shapiro H."/>
            <person name="Nishiyama T."/>
            <person name="Perroud P.-F."/>
            <person name="Lindquist E."/>
            <person name="Kamisugi Y."/>
            <person name="Tanahashi T."/>
            <person name="Sakakibara K."/>
            <person name="Fujita T."/>
            <person name="Oishi K."/>
            <person name="Shin-I T."/>
            <person name="Kuroki Y."/>
            <person name="Toyoda A."/>
            <person name="Suzuki Y."/>
            <person name="Hashimoto A."/>
            <person name="Yamaguchi K."/>
            <person name="Sugano A."/>
            <person name="Kohara Y."/>
            <person name="Fujiyama A."/>
            <person name="Anterola A."/>
            <person name="Aoki S."/>
            <person name="Ashton N."/>
            <person name="Barbazuk W.B."/>
            <person name="Barker E."/>
            <person name="Bennetzen J."/>
            <person name="Bezanilla M."/>
            <person name="Blankenship R."/>
            <person name="Cho S.H."/>
            <person name="Dutcher S."/>
            <person name="Estelle M."/>
            <person name="Fawcett J.A."/>
            <person name="Gundlach H."/>
            <person name="Hanada K."/>
            <person name="Heyl A."/>
            <person name="Hicks K.A."/>
            <person name="Hugh J."/>
            <person name="Lohr M."/>
            <person name="Mayer K."/>
            <person name="Melkozernov A."/>
            <person name="Murata T."/>
            <person name="Nelson D."/>
            <person name="Pils B."/>
            <person name="Prigge M."/>
            <person name="Reiss B."/>
            <person name="Renner T."/>
            <person name="Rombauts S."/>
            <person name="Rushton P."/>
            <person name="Sanderfoot A."/>
            <person name="Schween G."/>
            <person name="Shiu S.-H."/>
            <person name="Stueber K."/>
            <person name="Theodoulou F.L."/>
            <person name="Tu H."/>
            <person name="Van de Peer Y."/>
            <person name="Verrier P.J."/>
            <person name="Waters E."/>
            <person name="Wood A."/>
            <person name="Yang L."/>
            <person name="Cove D."/>
            <person name="Cuming A."/>
            <person name="Hasebe M."/>
            <person name="Lucas S."/>
            <person name="Mishler D.B."/>
            <person name="Reski R."/>
            <person name="Grigoriev I."/>
            <person name="Quatrano R.S."/>
            <person name="Boore J.L."/>
        </authorList>
    </citation>
    <scope>NUCLEOTIDE SEQUENCE [LARGE SCALE GENOMIC DNA]</scope>
    <source>
        <strain evidence="2 3">cv. Gransden 2004</strain>
    </source>
</reference>
<dbReference type="InParanoid" id="A0A2K1L920"/>
<sequence length="148" mass="16728">MYIRLKKSEFDLEVDLLGLIDVCSVQCDNKRSLHPSSSYCPFIRWLVRCLLFIDDERLKAPPKNAFACAERQVILWSLFQESFNTRRVASRPRSYKLVCPLNDTMAGVLKLLLVFPAVAGRCLESAESEGCDAQDNFKCVLDTNSTGS</sequence>
<dbReference type="EMBL" id="ABEU02000001">
    <property type="protein sequence ID" value="PNR62504.1"/>
    <property type="molecule type" value="Genomic_DNA"/>
</dbReference>
<organism evidence="1">
    <name type="scientific">Physcomitrium patens</name>
    <name type="common">Spreading-leaved earth moss</name>
    <name type="synonym">Physcomitrella patens</name>
    <dbReference type="NCBI Taxonomy" id="3218"/>
    <lineage>
        <taxon>Eukaryota</taxon>
        <taxon>Viridiplantae</taxon>
        <taxon>Streptophyta</taxon>
        <taxon>Embryophyta</taxon>
        <taxon>Bryophyta</taxon>
        <taxon>Bryophytina</taxon>
        <taxon>Bryopsida</taxon>
        <taxon>Funariidae</taxon>
        <taxon>Funariales</taxon>
        <taxon>Funariaceae</taxon>
        <taxon>Physcomitrium</taxon>
    </lineage>
</organism>
<dbReference type="Gramene" id="Pp3c1_21150V3.1">
    <property type="protein sequence ID" value="Pp3c1_21150V3.1"/>
    <property type="gene ID" value="Pp3c1_21150"/>
</dbReference>
<proteinExistence type="predicted"/>